<dbReference type="EMBL" id="JAGSCS010000014">
    <property type="protein sequence ID" value="MBR0576762.1"/>
    <property type="molecule type" value="Genomic_DNA"/>
</dbReference>
<evidence type="ECO:0000313" key="2">
    <source>
        <dbReference type="Proteomes" id="UP000675379"/>
    </source>
</evidence>
<organism evidence="1 2">
    <name type="scientific">Proteiniclasticum sediminis</name>
    <dbReference type="NCBI Taxonomy" id="2804028"/>
    <lineage>
        <taxon>Bacteria</taxon>
        <taxon>Bacillati</taxon>
        <taxon>Bacillota</taxon>
        <taxon>Clostridia</taxon>
        <taxon>Eubacteriales</taxon>
        <taxon>Clostridiaceae</taxon>
        <taxon>Proteiniclasticum</taxon>
    </lineage>
</organism>
<gene>
    <name evidence="1" type="ORF">KCG48_10500</name>
</gene>
<name>A0A941HRZ1_9CLOT</name>
<dbReference type="RefSeq" id="WP_211802181.1">
    <property type="nucleotide sequence ID" value="NZ_JAGSCS010000014.1"/>
</dbReference>
<keyword evidence="2" id="KW-1185">Reference proteome</keyword>
<dbReference type="Proteomes" id="UP000675379">
    <property type="component" value="Unassembled WGS sequence"/>
</dbReference>
<accession>A0A941HRZ1</accession>
<dbReference type="AlphaFoldDB" id="A0A941HRZ1"/>
<proteinExistence type="predicted"/>
<comment type="caution">
    <text evidence="1">The sequence shown here is derived from an EMBL/GenBank/DDBJ whole genome shotgun (WGS) entry which is preliminary data.</text>
</comment>
<evidence type="ECO:0000313" key="1">
    <source>
        <dbReference type="EMBL" id="MBR0576762.1"/>
    </source>
</evidence>
<reference evidence="1" key="1">
    <citation type="submission" date="2021-04" db="EMBL/GenBank/DDBJ databases">
        <title>Proteiniclasticum sedimins sp. nov., an obligate anaerobic bacterium isolated from anaerobic sludge.</title>
        <authorList>
            <person name="Liu J."/>
        </authorList>
    </citation>
    <scope>NUCLEOTIDE SEQUENCE</scope>
    <source>
        <strain evidence="1">BAD-10</strain>
    </source>
</reference>
<protein>
    <submittedName>
        <fullName evidence="1">Uncharacterized protein</fullName>
    </submittedName>
</protein>
<sequence>MEQSQNKSTSTKDKCTTCPWLDRQPEGNQMLCILPGDCFWMKSWYDNPKNETQKME</sequence>